<feature type="transmembrane region" description="Helical" evidence="1">
    <location>
        <begin position="173"/>
        <end position="194"/>
    </location>
</feature>
<dbReference type="InterPro" id="IPR011642">
    <property type="entry name" value="Gate_dom"/>
</dbReference>
<keyword evidence="1" id="KW-1133">Transmembrane helix</keyword>
<reference evidence="3" key="2">
    <citation type="submission" date="2021-04" db="EMBL/GenBank/DDBJ databases">
        <authorList>
            <person name="Gilroy R."/>
        </authorList>
    </citation>
    <scope>NUCLEOTIDE SEQUENCE</scope>
    <source>
        <strain evidence="3">ChiBcec15-1070</strain>
    </source>
</reference>
<organism evidence="3 4">
    <name type="scientific">Candidatus Rikenella faecigallinarum</name>
    <dbReference type="NCBI Taxonomy" id="2838745"/>
    <lineage>
        <taxon>Bacteria</taxon>
        <taxon>Pseudomonadati</taxon>
        <taxon>Bacteroidota</taxon>
        <taxon>Bacteroidia</taxon>
        <taxon>Bacteroidales</taxon>
        <taxon>Rikenellaceae</taxon>
        <taxon>Rikenella</taxon>
    </lineage>
</organism>
<feature type="domain" description="Nucleoside transporter/FeoB GTPase Gate" evidence="2">
    <location>
        <begin position="25"/>
        <end position="106"/>
    </location>
</feature>
<sequence length="320" mass="35178">MPHTVAIRTRSCAQRGFQAGVRTWWWLVKMMLPITFGVALLQWAGVIATLSEWLTPAFSHIGLNGEGVLTFLTGMSASIYAAIGVMGTLNLDYRSVTILAVMTLIAHNLIVESVVQRKAGCRSAWGMAALRVTMALLTAWILNRILPEGYSGTLLLAHRDVADTSFAAVMQNWALAQAKLLPLMFVIIVSLNILQQILREFHWIGYLTTPLAPLMKAFGLAPGCAFLWIVLNTLGLTYGSSVMIGEVENGNIPLRDARRLNAHAAMNHSLLEDTLLYAALGVGLFGLIVPRVVMAMAVVWGERLFEQLRTRHTLPHPKHS</sequence>
<feature type="transmembrane region" description="Helical" evidence="1">
    <location>
        <begin position="123"/>
        <end position="142"/>
    </location>
</feature>
<evidence type="ECO:0000259" key="2">
    <source>
        <dbReference type="Pfam" id="PF07670"/>
    </source>
</evidence>
<evidence type="ECO:0000313" key="4">
    <source>
        <dbReference type="Proteomes" id="UP000823926"/>
    </source>
</evidence>
<name>A0A9D1QED4_9BACT</name>
<keyword evidence="1" id="KW-0812">Transmembrane</keyword>
<feature type="transmembrane region" description="Helical" evidence="1">
    <location>
        <begin position="206"/>
        <end position="231"/>
    </location>
</feature>
<proteinExistence type="predicted"/>
<evidence type="ECO:0000313" key="3">
    <source>
        <dbReference type="EMBL" id="HIW11241.1"/>
    </source>
</evidence>
<gene>
    <name evidence="3" type="ORF">H9888_07080</name>
</gene>
<protein>
    <submittedName>
        <fullName evidence="3">Nucleoside recognition protein</fullName>
    </submittedName>
</protein>
<feature type="transmembrane region" description="Helical" evidence="1">
    <location>
        <begin position="30"/>
        <end position="55"/>
    </location>
</feature>
<evidence type="ECO:0000256" key="1">
    <source>
        <dbReference type="SAM" id="Phobius"/>
    </source>
</evidence>
<reference evidence="3" key="1">
    <citation type="journal article" date="2021" name="PeerJ">
        <title>Extensive microbial diversity within the chicken gut microbiome revealed by metagenomics and culture.</title>
        <authorList>
            <person name="Gilroy R."/>
            <person name="Ravi A."/>
            <person name="Getino M."/>
            <person name="Pursley I."/>
            <person name="Horton D.L."/>
            <person name="Alikhan N.F."/>
            <person name="Baker D."/>
            <person name="Gharbi K."/>
            <person name="Hall N."/>
            <person name="Watson M."/>
            <person name="Adriaenssens E.M."/>
            <person name="Foster-Nyarko E."/>
            <person name="Jarju S."/>
            <person name="Secka A."/>
            <person name="Antonio M."/>
            <person name="Oren A."/>
            <person name="Chaudhuri R.R."/>
            <person name="La Ragione R."/>
            <person name="Hildebrand F."/>
            <person name="Pallen M.J."/>
        </authorList>
    </citation>
    <scope>NUCLEOTIDE SEQUENCE</scope>
    <source>
        <strain evidence="3">ChiBcec15-1070</strain>
    </source>
</reference>
<dbReference type="EMBL" id="DXHL01000032">
    <property type="protein sequence ID" value="HIW11241.1"/>
    <property type="molecule type" value="Genomic_DNA"/>
</dbReference>
<keyword evidence="1" id="KW-0472">Membrane</keyword>
<feature type="transmembrane region" description="Helical" evidence="1">
    <location>
        <begin position="275"/>
        <end position="301"/>
    </location>
</feature>
<feature type="transmembrane region" description="Helical" evidence="1">
    <location>
        <begin position="67"/>
        <end position="87"/>
    </location>
</feature>
<dbReference type="Proteomes" id="UP000823926">
    <property type="component" value="Unassembled WGS sequence"/>
</dbReference>
<dbReference type="AlphaFoldDB" id="A0A9D1QED4"/>
<comment type="caution">
    <text evidence="3">The sequence shown here is derived from an EMBL/GenBank/DDBJ whole genome shotgun (WGS) entry which is preliminary data.</text>
</comment>
<dbReference type="Pfam" id="PF07670">
    <property type="entry name" value="Gate"/>
    <property type="match status" value="1"/>
</dbReference>
<accession>A0A9D1QED4</accession>